<dbReference type="InterPro" id="IPR044926">
    <property type="entry name" value="RGS_subdomain_2"/>
</dbReference>
<dbReference type="Proteomes" id="UP000193920">
    <property type="component" value="Unassembled WGS sequence"/>
</dbReference>
<dbReference type="OrthoDB" id="196547at2759"/>
<dbReference type="EMBL" id="MCOG01000048">
    <property type="protein sequence ID" value="ORY67917.1"/>
    <property type="molecule type" value="Genomic_DNA"/>
</dbReference>
<gene>
    <name evidence="2" type="ORF">LY90DRAFT_700513</name>
</gene>
<evidence type="ECO:0008006" key="4">
    <source>
        <dbReference type="Google" id="ProtNLM"/>
    </source>
</evidence>
<dbReference type="AlphaFoldDB" id="A0A1Y2E911"/>
<feature type="compositionally biased region" description="Basic and acidic residues" evidence="1">
    <location>
        <begin position="9"/>
        <end position="19"/>
    </location>
</feature>
<dbReference type="Gene3D" id="1.10.167.10">
    <property type="entry name" value="Regulator of G-protein Signalling 4, domain 2"/>
    <property type="match status" value="1"/>
</dbReference>
<evidence type="ECO:0000313" key="3">
    <source>
        <dbReference type="Proteomes" id="UP000193920"/>
    </source>
</evidence>
<proteinExistence type="predicted"/>
<sequence>MTNLIKNSLDTESKSRRSSIDSSQLMINDNNNIINNNNINSKFQNFEDLKETLHLNRRAQLFKRYILDIHHAQTLYINTDSISLNNENFPVEFQKSFKNSYDKLYQLFMDINAPTLLNIKEVTITSIKERMDNNDYSFDMLMEALDEVLQLLYDNVYPSIHSLLSQENKNINKEMS</sequence>
<evidence type="ECO:0000256" key="1">
    <source>
        <dbReference type="SAM" id="MobiDB-lite"/>
    </source>
</evidence>
<keyword evidence="3" id="KW-1185">Reference proteome</keyword>
<protein>
    <recommendedName>
        <fullName evidence="4">RGS domain-containing protein</fullName>
    </recommendedName>
</protein>
<accession>A0A1Y2E911</accession>
<feature type="region of interest" description="Disordered" evidence="1">
    <location>
        <begin position="1"/>
        <end position="21"/>
    </location>
</feature>
<name>A0A1Y2E911_9FUNG</name>
<evidence type="ECO:0000313" key="2">
    <source>
        <dbReference type="EMBL" id="ORY67917.1"/>
    </source>
</evidence>
<organism evidence="2 3">
    <name type="scientific">Neocallimastix californiae</name>
    <dbReference type="NCBI Taxonomy" id="1754190"/>
    <lineage>
        <taxon>Eukaryota</taxon>
        <taxon>Fungi</taxon>
        <taxon>Fungi incertae sedis</taxon>
        <taxon>Chytridiomycota</taxon>
        <taxon>Chytridiomycota incertae sedis</taxon>
        <taxon>Neocallimastigomycetes</taxon>
        <taxon>Neocallimastigales</taxon>
        <taxon>Neocallimastigaceae</taxon>
        <taxon>Neocallimastix</taxon>
    </lineage>
</organism>
<dbReference type="InterPro" id="IPR036305">
    <property type="entry name" value="RGS_sf"/>
</dbReference>
<reference evidence="2 3" key="1">
    <citation type="submission" date="2016-08" db="EMBL/GenBank/DDBJ databases">
        <title>A Parts List for Fungal Cellulosomes Revealed by Comparative Genomics.</title>
        <authorList>
            <consortium name="DOE Joint Genome Institute"/>
            <person name="Haitjema C.H."/>
            <person name="Gilmore S.P."/>
            <person name="Henske J.K."/>
            <person name="Solomon K.V."/>
            <person name="De Groot R."/>
            <person name="Kuo A."/>
            <person name="Mondo S.J."/>
            <person name="Salamov A.A."/>
            <person name="Labutti K."/>
            <person name="Zhao Z."/>
            <person name="Chiniquy J."/>
            <person name="Barry K."/>
            <person name="Brewer H.M."/>
            <person name="Purvine S.O."/>
            <person name="Wright A.T."/>
            <person name="Boxma B."/>
            <person name="Van Alen T."/>
            <person name="Hackstein J.H."/>
            <person name="Baker S.E."/>
            <person name="Grigoriev I.V."/>
            <person name="O'Malley M.A."/>
        </authorList>
    </citation>
    <scope>NUCLEOTIDE SEQUENCE [LARGE SCALE GENOMIC DNA]</scope>
    <source>
        <strain evidence="2 3">G1</strain>
    </source>
</reference>
<comment type="caution">
    <text evidence="2">The sequence shown here is derived from an EMBL/GenBank/DDBJ whole genome shotgun (WGS) entry which is preliminary data.</text>
</comment>
<dbReference type="SUPFAM" id="SSF48097">
    <property type="entry name" value="Regulator of G-protein signaling, RGS"/>
    <property type="match status" value="1"/>
</dbReference>